<feature type="coiled-coil region" evidence="1">
    <location>
        <begin position="95"/>
        <end position="150"/>
    </location>
</feature>
<evidence type="ECO:0000313" key="4">
    <source>
        <dbReference type="EMBL" id="KDO31868.1"/>
    </source>
</evidence>
<reference evidence="4 5" key="1">
    <citation type="journal article" date="2013" name="PLoS Genet.">
        <title>Distinctive expansion of potential virulence genes in the genome of the oomycete fish pathogen Saprolegnia parasitica.</title>
        <authorList>
            <person name="Jiang R.H."/>
            <person name="de Bruijn I."/>
            <person name="Haas B.J."/>
            <person name="Belmonte R."/>
            <person name="Lobach L."/>
            <person name="Christie J."/>
            <person name="van den Ackerveken G."/>
            <person name="Bottin A."/>
            <person name="Bulone V."/>
            <person name="Diaz-Moreno S.M."/>
            <person name="Dumas B."/>
            <person name="Fan L."/>
            <person name="Gaulin E."/>
            <person name="Govers F."/>
            <person name="Grenville-Briggs L.J."/>
            <person name="Horner N.R."/>
            <person name="Levin J.Z."/>
            <person name="Mammella M."/>
            <person name="Meijer H.J."/>
            <person name="Morris P."/>
            <person name="Nusbaum C."/>
            <person name="Oome S."/>
            <person name="Phillips A.J."/>
            <person name="van Rooyen D."/>
            <person name="Rzeszutek E."/>
            <person name="Saraiva M."/>
            <person name="Secombes C.J."/>
            <person name="Seidl M.F."/>
            <person name="Snel B."/>
            <person name="Stassen J.H."/>
            <person name="Sykes S."/>
            <person name="Tripathy S."/>
            <person name="van den Berg H."/>
            <person name="Vega-Arreguin J.C."/>
            <person name="Wawra S."/>
            <person name="Young S.K."/>
            <person name="Zeng Q."/>
            <person name="Dieguez-Uribeondo J."/>
            <person name="Russ C."/>
            <person name="Tyler B.M."/>
            <person name="van West P."/>
        </authorList>
    </citation>
    <scope>NUCLEOTIDE SEQUENCE [LARGE SCALE GENOMIC DNA]</scope>
    <source>
        <strain evidence="4 5">CBS 223.65</strain>
    </source>
</reference>
<dbReference type="SUPFAM" id="SSF57959">
    <property type="entry name" value="Leucine zipper domain"/>
    <property type="match status" value="1"/>
</dbReference>
<gene>
    <name evidence="4" type="ORF">SPRG_03788</name>
</gene>
<keyword evidence="1" id="KW-0175">Coiled coil</keyword>
<evidence type="ECO:0000256" key="2">
    <source>
        <dbReference type="SAM" id="MobiDB-lite"/>
    </source>
</evidence>
<keyword evidence="5" id="KW-1185">Reference proteome</keyword>
<organism evidence="4 5">
    <name type="scientific">Saprolegnia parasitica (strain CBS 223.65)</name>
    <dbReference type="NCBI Taxonomy" id="695850"/>
    <lineage>
        <taxon>Eukaryota</taxon>
        <taxon>Sar</taxon>
        <taxon>Stramenopiles</taxon>
        <taxon>Oomycota</taxon>
        <taxon>Saprolegniomycetes</taxon>
        <taxon>Saprolegniales</taxon>
        <taxon>Saprolegniaceae</taxon>
        <taxon>Saprolegnia</taxon>
    </lineage>
</organism>
<dbReference type="Proteomes" id="UP000030745">
    <property type="component" value="Unassembled WGS sequence"/>
</dbReference>
<dbReference type="AlphaFoldDB" id="A0A067CMY9"/>
<dbReference type="RefSeq" id="XP_012197746.1">
    <property type="nucleotide sequence ID" value="XM_012342356.1"/>
</dbReference>
<evidence type="ECO:0000256" key="1">
    <source>
        <dbReference type="SAM" id="Coils"/>
    </source>
</evidence>
<dbReference type="PROSITE" id="PS50217">
    <property type="entry name" value="BZIP"/>
    <property type="match status" value="1"/>
</dbReference>
<dbReference type="EMBL" id="KK583197">
    <property type="protein sequence ID" value="KDO31868.1"/>
    <property type="molecule type" value="Genomic_DNA"/>
</dbReference>
<name>A0A067CMY9_SAPPC</name>
<dbReference type="OMA" id="HQSRNTM"/>
<dbReference type="Gene3D" id="1.20.5.170">
    <property type="match status" value="1"/>
</dbReference>
<dbReference type="InterPro" id="IPR004827">
    <property type="entry name" value="bZIP"/>
</dbReference>
<dbReference type="OrthoDB" id="158712at2759"/>
<evidence type="ECO:0000313" key="5">
    <source>
        <dbReference type="Proteomes" id="UP000030745"/>
    </source>
</evidence>
<feature type="domain" description="BZIP" evidence="3">
    <location>
        <begin position="105"/>
        <end position="141"/>
    </location>
</feature>
<dbReference type="KEGG" id="spar:SPRG_03788"/>
<dbReference type="InterPro" id="IPR046347">
    <property type="entry name" value="bZIP_sf"/>
</dbReference>
<sequence length="325" mass="36881">MERGQGGKRHAPKGQWKTPPQMLYMKEKANASKPVVPEPASSAFGDENTVTPQQFAEGTQGLTLDTTLLAKMTGKDASQIGAEQIRNIMQHPELLSIYQKLQEEEERRQRRLERNRASARLRREKKKGLVETYEMEVSELETILKKVKSHKFGCGNDKLLLEALSGEQKQSVNMTRDTKHQQTSLLLKQHSQNASAIRQANDESWMVALAATNDAEFLQLKHTLGLTEAQCARLARVKNSVHNESTRLAIVEKCFAALHVHEWLHFPNSEGLVDLFRAPLNAQQLQKFVQWTRVNKQAIQQLQFVQPPADPKAESSLVFDFPREL</sequence>
<accession>A0A067CMY9</accession>
<dbReference type="GO" id="GO:0003700">
    <property type="term" value="F:DNA-binding transcription factor activity"/>
    <property type="evidence" value="ECO:0007669"/>
    <property type="project" value="InterPro"/>
</dbReference>
<protein>
    <recommendedName>
        <fullName evidence="3">BZIP domain-containing protein</fullName>
    </recommendedName>
</protein>
<feature type="compositionally biased region" description="Basic residues" evidence="2">
    <location>
        <begin position="1"/>
        <end position="12"/>
    </location>
</feature>
<dbReference type="GeneID" id="24126270"/>
<evidence type="ECO:0000259" key="3">
    <source>
        <dbReference type="PROSITE" id="PS50217"/>
    </source>
</evidence>
<proteinExistence type="predicted"/>
<feature type="region of interest" description="Disordered" evidence="2">
    <location>
        <begin position="1"/>
        <end position="20"/>
    </location>
</feature>
<dbReference type="VEuPathDB" id="FungiDB:SPRG_03788"/>